<accession>A0A1H9L715</accession>
<dbReference type="InterPro" id="IPR010648">
    <property type="entry name" value="UPF0270"/>
</dbReference>
<protein>
    <submittedName>
        <fullName evidence="2">Uncharacterized protein</fullName>
    </submittedName>
</protein>
<proteinExistence type="inferred from homology"/>
<evidence type="ECO:0000313" key="3">
    <source>
        <dbReference type="Proteomes" id="UP000198749"/>
    </source>
</evidence>
<dbReference type="Pfam" id="PF06794">
    <property type="entry name" value="UPF0270"/>
    <property type="match status" value="1"/>
</dbReference>
<dbReference type="NCBIfam" id="NF003438">
    <property type="entry name" value="PRK04966.1"/>
    <property type="match status" value="1"/>
</dbReference>
<dbReference type="OrthoDB" id="6120729at2"/>
<dbReference type="Gene3D" id="1.10.10.610">
    <property type="entry name" value="YehU-like"/>
    <property type="match status" value="1"/>
</dbReference>
<dbReference type="SUPFAM" id="SSF118001">
    <property type="entry name" value="YehU-like"/>
    <property type="match status" value="1"/>
</dbReference>
<dbReference type="STRING" id="355243.SAMN03080615_03794"/>
<dbReference type="RefSeq" id="WP_091361346.1">
    <property type="nucleotide sequence ID" value="NZ_AP025284.1"/>
</dbReference>
<dbReference type="PIRSF" id="PIRSF006169">
    <property type="entry name" value="UCP006169"/>
    <property type="match status" value="1"/>
</dbReference>
<gene>
    <name evidence="2" type="ORF">SAMN03080615_03794</name>
</gene>
<comment type="similarity">
    <text evidence="1">Belongs to the UPF0270 family.</text>
</comment>
<dbReference type="Proteomes" id="UP000198749">
    <property type="component" value="Unassembled WGS sequence"/>
</dbReference>
<dbReference type="EMBL" id="FOGB01000016">
    <property type="protein sequence ID" value="SER06947.1"/>
    <property type="molecule type" value="Genomic_DNA"/>
</dbReference>
<dbReference type="InterPro" id="IPR036685">
    <property type="entry name" value="YehU-like_sf"/>
</dbReference>
<evidence type="ECO:0000256" key="1">
    <source>
        <dbReference type="ARBA" id="ARBA00006450"/>
    </source>
</evidence>
<dbReference type="AlphaFoldDB" id="A0A1H9L715"/>
<name>A0A1H9L715_9GAMM</name>
<keyword evidence="3" id="KW-1185">Reference proteome</keyword>
<reference evidence="3" key="1">
    <citation type="submission" date="2016-10" db="EMBL/GenBank/DDBJ databases">
        <authorList>
            <person name="Varghese N."/>
            <person name="Submissions S."/>
        </authorList>
    </citation>
    <scope>NUCLEOTIDE SEQUENCE [LARGE SCALE GENOMIC DNA]</scope>
    <source>
        <strain evidence="3">DSM 18887</strain>
    </source>
</reference>
<organism evidence="2 3">
    <name type="scientific">Amphritea atlantica</name>
    <dbReference type="NCBI Taxonomy" id="355243"/>
    <lineage>
        <taxon>Bacteria</taxon>
        <taxon>Pseudomonadati</taxon>
        <taxon>Pseudomonadota</taxon>
        <taxon>Gammaproteobacteria</taxon>
        <taxon>Oceanospirillales</taxon>
        <taxon>Oceanospirillaceae</taxon>
        <taxon>Amphritea</taxon>
    </lineage>
</organism>
<evidence type="ECO:0000313" key="2">
    <source>
        <dbReference type="EMBL" id="SER06947.1"/>
    </source>
</evidence>
<sequence>MIIPWEQLQPDTLTNLIKEFVTRDGTDYGFKETTTETRIEQVRAKLRQGEAVVLFSQSTGQCNIVARNSL</sequence>